<evidence type="ECO:0000313" key="4">
    <source>
        <dbReference type="Proteomes" id="UP000051166"/>
    </source>
</evidence>
<evidence type="ECO:0000256" key="1">
    <source>
        <dbReference type="SAM" id="Phobius"/>
    </source>
</evidence>
<keyword evidence="1" id="KW-0812">Transmembrane</keyword>
<reference evidence="3 4" key="1">
    <citation type="journal article" date="2015" name="Genome Announc.">
        <title>Expanding the biotechnology potential of lactobacilli through comparative genomics of 213 strains and associated genera.</title>
        <authorList>
            <person name="Sun Z."/>
            <person name="Harris H.M."/>
            <person name="McCann A."/>
            <person name="Guo C."/>
            <person name="Argimon S."/>
            <person name="Zhang W."/>
            <person name="Yang X."/>
            <person name="Jeffery I.B."/>
            <person name="Cooney J.C."/>
            <person name="Kagawa T.F."/>
            <person name="Liu W."/>
            <person name="Song Y."/>
            <person name="Salvetti E."/>
            <person name="Wrobel A."/>
            <person name="Rasinkangas P."/>
            <person name="Parkhill J."/>
            <person name="Rea M.C."/>
            <person name="O'Sullivan O."/>
            <person name="Ritari J."/>
            <person name="Douillard F.P."/>
            <person name="Paul Ross R."/>
            <person name="Yang R."/>
            <person name="Briner A.E."/>
            <person name="Felis G.E."/>
            <person name="de Vos W.M."/>
            <person name="Barrangou R."/>
            <person name="Klaenhammer T.R."/>
            <person name="Caufield P.W."/>
            <person name="Cui Y."/>
            <person name="Zhang H."/>
            <person name="O'Toole P.W."/>
        </authorList>
    </citation>
    <scope>NUCLEOTIDE SEQUENCE [LARGE SCALE GENOMIC DNA]</scope>
    <source>
        <strain evidence="3 4">DSM 16230</strain>
    </source>
</reference>
<feature type="domain" description="VanZ-like" evidence="2">
    <location>
        <begin position="50"/>
        <end position="185"/>
    </location>
</feature>
<dbReference type="PANTHER" id="PTHR36834:SF1">
    <property type="entry name" value="INTEGRAL MEMBRANE PROTEIN"/>
    <property type="match status" value="1"/>
</dbReference>
<feature type="transmembrane region" description="Helical" evidence="1">
    <location>
        <begin position="49"/>
        <end position="67"/>
    </location>
</feature>
<keyword evidence="1" id="KW-1133">Transmembrane helix</keyword>
<keyword evidence="4" id="KW-1185">Reference proteome</keyword>
<dbReference type="InterPro" id="IPR053150">
    <property type="entry name" value="Teicoplanin_resist-assoc"/>
</dbReference>
<evidence type="ECO:0000259" key="2">
    <source>
        <dbReference type="Pfam" id="PF04892"/>
    </source>
</evidence>
<evidence type="ECO:0000313" key="3">
    <source>
        <dbReference type="EMBL" id="KRL98925.1"/>
    </source>
</evidence>
<dbReference type="Proteomes" id="UP000051166">
    <property type="component" value="Unassembled WGS sequence"/>
</dbReference>
<comment type="caution">
    <text evidence="3">The sequence shown here is derived from an EMBL/GenBank/DDBJ whole genome shotgun (WGS) entry which is preliminary data.</text>
</comment>
<proteinExistence type="predicted"/>
<accession>A0A0R1UZS6</accession>
<dbReference type="STRING" id="1423801.FD50_GL000742"/>
<dbReference type="EMBL" id="AZFQ01000036">
    <property type="protein sequence ID" value="KRL98925.1"/>
    <property type="molecule type" value="Genomic_DNA"/>
</dbReference>
<organism evidence="3 4">
    <name type="scientific">Liquorilactobacillus satsumensis DSM 16230 = JCM 12392</name>
    <dbReference type="NCBI Taxonomy" id="1423801"/>
    <lineage>
        <taxon>Bacteria</taxon>
        <taxon>Bacillati</taxon>
        <taxon>Bacillota</taxon>
        <taxon>Bacilli</taxon>
        <taxon>Lactobacillales</taxon>
        <taxon>Lactobacillaceae</taxon>
        <taxon>Liquorilactobacillus</taxon>
    </lineage>
</organism>
<keyword evidence="1" id="KW-0472">Membrane</keyword>
<feature type="transmembrane region" description="Helical" evidence="1">
    <location>
        <begin position="103"/>
        <end position="126"/>
    </location>
</feature>
<feature type="transmembrane region" description="Helical" evidence="1">
    <location>
        <begin position="170"/>
        <end position="189"/>
    </location>
</feature>
<dbReference type="PANTHER" id="PTHR36834">
    <property type="entry name" value="MEMBRANE PROTEIN-RELATED"/>
    <property type="match status" value="1"/>
</dbReference>
<feature type="transmembrane region" description="Helical" evidence="1">
    <location>
        <begin position="20"/>
        <end position="37"/>
    </location>
</feature>
<sequence length="202" mass="23194">MMLINSQLYLPILTLTPFKLGSFLLLGVFLHWTNTSFPKINTRNILKSLFYFYLTCLAQLTISINIYTPWTYLRMLRAAHGFGYFNSIEWHPLEMYKTIYTAASQYTIVGNLVMLIPLTLFVALLWENKATFKNMLTISFLTSLTIETSQLLLSAGYFERRLFDINDLLQNTLGGLLGFAVFVIVRKLVPNLALHSRASSRT</sequence>
<dbReference type="RefSeq" id="WP_228888020.1">
    <property type="nucleotide sequence ID" value="NZ_AZFQ01000036.1"/>
</dbReference>
<dbReference type="PATRIC" id="fig|1423801.4.peg.753"/>
<gene>
    <name evidence="3" type="ORF">FD50_GL000742</name>
</gene>
<dbReference type="InterPro" id="IPR006976">
    <property type="entry name" value="VanZ-like"/>
</dbReference>
<feature type="transmembrane region" description="Helical" evidence="1">
    <location>
        <begin position="138"/>
        <end position="158"/>
    </location>
</feature>
<dbReference type="AlphaFoldDB" id="A0A0R1UZS6"/>
<dbReference type="Pfam" id="PF04892">
    <property type="entry name" value="VanZ"/>
    <property type="match status" value="1"/>
</dbReference>
<name>A0A0R1UZS6_9LACO</name>
<protein>
    <submittedName>
        <fullName evidence="3">Glycopeptide antibiotics resistance protein</fullName>
    </submittedName>
</protein>
<dbReference type="GeneID" id="98308157"/>